<dbReference type="SMART" id="SM00812">
    <property type="entry name" value="Alpha_L_fucos"/>
    <property type="match status" value="1"/>
</dbReference>
<dbReference type="Pfam" id="PF13287">
    <property type="entry name" value="Fn3_assoc"/>
    <property type="match status" value="1"/>
</dbReference>
<keyword evidence="9" id="KW-1185">Reference proteome</keyword>
<dbReference type="SUPFAM" id="SSF51445">
    <property type="entry name" value="(Trans)glycosidases"/>
    <property type="match status" value="1"/>
</dbReference>
<evidence type="ECO:0000256" key="2">
    <source>
        <dbReference type="ARBA" id="ARBA00012662"/>
    </source>
</evidence>
<dbReference type="Pfam" id="PF00754">
    <property type="entry name" value="F5_F8_type_C"/>
    <property type="match status" value="1"/>
</dbReference>
<dbReference type="GO" id="GO:0005764">
    <property type="term" value="C:lysosome"/>
    <property type="evidence" value="ECO:0007669"/>
    <property type="project" value="TreeGrafter"/>
</dbReference>
<feature type="signal peptide" evidence="6">
    <location>
        <begin position="1"/>
        <end position="20"/>
    </location>
</feature>
<sequence>MKRIPISVLAGALLYFNANAQNSAITLQNTIPITLNDTKSTIIAKAAHVVPTANQLAALKNEFIAFIHFGPNTFTRMEWGNGKEDPKIFDLKELHTDQWCQAMKSAGMKMVILTAKHHDGFVLWQSRYTSHGVMSTNFENGNGDVVKALSASCKKYGLKLGIYLSPADLFQIESPTGLYGNLSQVNKRTIPRQVSGRPFANKTKFEFEVDDYNEYFLNQLFELLTEYGPIDEVWFDGAHPKTKGGQKYNYAAWKKLIHTLAPKAVIFGKEDIRWCGNEAGGTRKTEWNIIPYSENPKTATDFPDLTAESLGDRNDLYKGKYLHYQQAETNTSIREGWFYRDDEKQKIRSTDDVFDIYERAIGGNSTFLLNIPPNREGKFSPGDVEVLTEVGKRINETYGKNLFARAKGPKEILDKSSATYSLLTKAKNSLEITTSSPVTINRIVLQEAISSHSERVEEHIFEAWLENKWQTIASATNIGYKRILRFPEVTSSRFRLKVLSSRASPAIATIEAHYYRSKPPQLQFDRDLNGLLTISSKKHEFGWKPHGQDATGNLGMGTEIYYTTDGTEPSSASKKYTSPIQVVSAEVKAIAIAKNDKGSVAKETFGLLKKNWKLLNAASEANKKTETMAFDANKETYWQTEFNEETSPMAIDLGAVHKLTAFSYTPPKAFLDGMIEKGIIQTSKDGKNWENIETFEFGNLINDPTARTHYFKKEISTRYIKLQPTAISGNKKSVAIAELDFFEQ</sequence>
<protein>
    <recommendedName>
        <fullName evidence="2">alpha-L-fucosidase</fullName>
        <ecNumber evidence="2">3.2.1.51</ecNumber>
    </recommendedName>
</protein>
<reference evidence="9" key="1">
    <citation type="submission" date="2016-11" db="EMBL/GenBank/DDBJ databases">
        <authorList>
            <person name="Varghese N."/>
            <person name="Submissions S."/>
        </authorList>
    </citation>
    <scope>NUCLEOTIDE SEQUENCE [LARGE SCALE GENOMIC DNA]</scope>
    <source>
        <strain evidence="9">DSM 16990</strain>
    </source>
</reference>
<dbReference type="RefSeq" id="WP_073226513.1">
    <property type="nucleotide sequence ID" value="NZ_FQUQ01000001.1"/>
</dbReference>
<name>A0A1M4TTB8_9SPHI</name>
<dbReference type="STRING" id="288992.SAMN04488522_101311"/>
<evidence type="ECO:0000313" key="9">
    <source>
        <dbReference type="Proteomes" id="UP000184287"/>
    </source>
</evidence>
<dbReference type="OrthoDB" id="107551at2"/>
<dbReference type="InterPro" id="IPR008979">
    <property type="entry name" value="Galactose-bd-like_sf"/>
</dbReference>
<gene>
    <name evidence="8" type="ORF">SAMN04488522_101311</name>
</gene>
<evidence type="ECO:0000256" key="4">
    <source>
        <dbReference type="ARBA" id="ARBA00022801"/>
    </source>
</evidence>
<feature type="chain" id="PRO_5013222876" description="alpha-L-fucosidase" evidence="6">
    <location>
        <begin position="21"/>
        <end position="744"/>
    </location>
</feature>
<evidence type="ECO:0000256" key="1">
    <source>
        <dbReference type="ARBA" id="ARBA00007951"/>
    </source>
</evidence>
<dbReference type="InterPro" id="IPR057739">
    <property type="entry name" value="Glyco_hydro_29_N"/>
</dbReference>
<organism evidence="8 9">
    <name type="scientific">Pedobacter caeni</name>
    <dbReference type="NCBI Taxonomy" id="288992"/>
    <lineage>
        <taxon>Bacteria</taxon>
        <taxon>Pseudomonadati</taxon>
        <taxon>Bacteroidota</taxon>
        <taxon>Sphingobacteriia</taxon>
        <taxon>Sphingobacteriales</taxon>
        <taxon>Sphingobacteriaceae</taxon>
        <taxon>Pedobacter</taxon>
    </lineage>
</organism>
<dbReference type="EC" id="3.2.1.51" evidence="2"/>
<dbReference type="PROSITE" id="PS50022">
    <property type="entry name" value="FA58C_3"/>
    <property type="match status" value="1"/>
</dbReference>
<keyword evidence="5" id="KW-0326">Glycosidase</keyword>
<keyword evidence="3 6" id="KW-0732">Signal</keyword>
<dbReference type="GO" id="GO:0004560">
    <property type="term" value="F:alpha-L-fucosidase activity"/>
    <property type="evidence" value="ECO:0007669"/>
    <property type="project" value="InterPro"/>
</dbReference>
<accession>A0A1M4TTB8</accession>
<evidence type="ECO:0000259" key="7">
    <source>
        <dbReference type="PROSITE" id="PS50022"/>
    </source>
</evidence>
<evidence type="ECO:0000256" key="3">
    <source>
        <dbReference type="ARBA" id="ARBA00022729"/>
    </source>
</evidence>
<evidence type="ECO:0000256" key="6">
    <source>
        <dbReference type="SAM" id="SignalP"/>
    </source>
</evidence>
<keyword evidence="4" id="KW-0378">Hydrolase</keyword>
<dbReference type="EMBL" id="FQUQ01000001">
    <property type="protein sequence ID" value="SHE47683.1"/>
    <property type="molecule type" value="Genomic_DNA"/>
</dbReference>
<dbReference type="Proteomes" id="UP000184287">
    <property type="component" value="Unassembled WGS sequence"/>
</dbReference>
<dbReference type="AlphaFoldDB" id="A0A1M4TTB8"/>
<dbReference type="InterPro" id="IPR026876">
    <property type="entry name" value="Fn3_assoc_repeat"/>
</dbReference>
<dbReference type="InterPro" id="IPR000933">
    <property type="entry name" value="Glyco_hydro_29"/>
</dbReference>
<feature type="domain" description="F5/8 type C" evidence="7">
    <location>
        <begin position="600"/>
        <end position="744"/>
    </location>
</feature>
<dbReference type="PANTHER" id="PTHR10030">
    <property type="entry name" value="ALPHA-L-FUCOSIDASE"/>
    <property type="match status" value="1"/>
</dbReference>
<dbReference type="GO" id="GO:0016139">
    <property type="term" value="P:glycoside catabolic process"/>
    <property type="evidence" value="ECO:0007669"/>
    <property type="project" value="TreeGrafter"/>
</dbReference>
<dbReference type="Gene3D" id="2.60.120.260">
    <property type="entry name" value="Galactose-binding domain-like"/>
    <property type="match status" value="2"/>
</dbReference>
<comment type="similarity">
    <text evidence="1">Belongs to the glycosyl hydrolase 29 family.</text>
</comment>
<dbReference type="GO" id="GO:0006004">
    <property type="term" value="P:fucose metabolic process"/>
    <property type="evidence" value="ECO:0007669"/>
    <property type="project" value="TreeGrafter"/>
</dbReference>
<dbReference type="SUPFAM" id="SSF49785">
    <property type="entry name" value="Galactose-binding domain-like"/>
    <property type="match status" value="1"/>
</dbReference>
<dbReference type="PANTHER" id="PTHR10030:SF37">
    <property type="entry name" value="ALPHA-L-FUCOSIDASE-RELATED"/>
    <property type="match status" value="1"/>
</dbReference>
<dbReference type="Pfam" id="PF01120">
    <property type="entry name" value="Alpha_L_fucos"/>
    <property type="match status" value="1"/>
</dbReference>
<evidence type="ECO:0000313" key="8">
    <source>
        <dbReference type="EMBL" id="SHE47683.1"/>
    </source>
</evidence>
<evidence type="ECO:0000256" key="5">
    <source>
        <dbReference type="ARBA" id="ARBA00023295"/>
    </source>
</evidence>
<proteinExistence type="inferred from homology"/>
<dbReference type="Gene3D" id="3.20.20.80">
    <property type="entry name" value="Glycosidases"/>
    <property type="match status" value="1"/>
</dbReference>
<dbReference type="InterPro" id="IPR000421">
    <property type="entry name" value="FA58C"/>
</dbReference>
<dbReference type="InterPro" id="IPR017853">
    <property type="entry name" value="GH"/>
</dbReference>